<dbReference type="Gene3D" id="3.40.50.150">
    <property type="entry name" value="Vaccinia Virus protein VP39"/>
    <property type="match status" value="1"/>
</dbReference>
<dbReference type="GO" id="GO:0008168">
    <property type="term" value="F:methyltransferase activity"/>
    <property type="evidence" value="ECO:0007669"/>
    <property type="project" value="UniProtKB-KW"/>
</dbReference>
<sequence>MSSYADLVENCVAKGSAVLEVAPGPGYLSIELARRGFIVTGIDISPDFVEISKRNARETGVTGSK</sequence>
<feature type="domain" description="Methyltransferase" evidence="1">
    <location>
        <begin position="18"/>
        <end position="61"/>
    </location>
</feature>
<organism evidence="2">
    <name type="scientific">anaerobic digester metagenome</name>
    <dbReference type="NCBI Taxonomy" id="1263854"/>
    <lineage>
        <taxon>unclassified sequences</taxon>
        <taxon>metagenomes</taxon>
        <taxon>ecological metagenomes</taxon>
    </lineage>
</organism>
<dbReference type="InterPro" id="IPR041698">
    <property type="entry name" value="Methyltransf_25"/>
</dbReference>
<keyword evidence="2" id="KW-0489">Methyltransferase</keyword>
<dbReference type="AlphaFoldDB" id="A0A485LYH5"/>
<evidence type="ECO:0000313" key="2">
    <source>
        <dbReference type="EMBL" id="VFU13893.1"/>
    </source>
</evidence>
<dbReference type="InterPro" id="IPR029063">
    <property type="entry name" value="SAM-dependent_MTases_sf"/>
</dbReference>
<accession>A0A485LYH5</accession>
<dbReference type="CDD" id="cd02440">
    <property type="entry name" value="AdoMet_MTases"/>
    <property type="match status" value="1"/>
</dbReference>
<reference evidence="2" key="1">
    <citation type="submission" date="2019-03" db="EMBL/GenBank/DDBJ databases">
        <authorList>
            <person name="Hao L."/>
        </authorList>
    </citation>
    <scope>NUCLEOTIDE SEQUENCE</scope>
</reference>
<dbReference type="SUPFAM" id="SSF53335">
    <property type="entry name" value="S-adenosyl-L-methionine-dependent methyltransferases"/>
    <property type="match status" value="1"/>
</dbReference>
<proteinExistence type="predicted"/>
<name>A0A485LYH5_9ZZZZ</name>
<evidence type="ECO:0000259" key="1">
    <source>
        <dbReference type="Pfam" id="PF13649"/>
    </source>
</evidence>
<dbReference type="GO" id="GO:0032259">
    <property type="term" value="P:methylation"/>
    <property type="evidence" value="ECO:0007669"/>
    <property type="project" value="UniProtKB-KW"/>
</dbReference>
<protein>
    <submittedName>
        <fullName evidence="2">SAM-dependent methyltransferase</fullName>
    </submittedName>
</protein>
<keyword evidence="2" id="KW-0808">Transferase</keyword>
<dbReference type="EMBL" id="CAADRN010000150">
    <property type="protein sequence ID" value="VFU13893.1"/>
    <property type="molecule type" value="Genomic_DNA"/>
</dbReference>
<dbReference type="Pfam" id="PF13649">
    <property type="entry name" value="Methyltransf_25"/>
    <property type="match status" value="1"/>
</dbReference>
<gene>
    <name evidence="2" type="ORF">SCFA_2330005</name>
</gene>